<gene>
    <name evidence="2" type="ORF">FWILDA_LOCUS17201</name>
</gene>
<dbReference type="EMBL" id="CAMKVN010012818">
    <property type="protein sequence ID" value="CAI2195684.1"/>
    <property type="molecule type" value="Genomic_DNA"/>
</dbReference>
<dbReference type="Gene3D" id="3.10.28.10">
    <property type="entry name" value="Homing endonucleases"/>
    <property type="match status" value="3"/>
</dbReference>
<dbReference type="GO" id="GO:0004519">
    <property type="term" value="F:endonuclease activity"/>
    <property type="evidence" value="ECO:0007669"/>
    <property type="project" value="InterPro"/>
</dbReference>
<evidence type="ECO:0000313" key="2">
    <source>
        <dbReference type="EMBL" id="CAI2195684.1"/>
    </source>
</evidence>
<protein>
    <submittedName>
        <fullName evidence="2">8292_t:CDS:1</fullName>
    </submittedName>
</protein>
<comment type="caution">
    <text evidence="2">The sequence shown here is derived from an EMBL/GenBank/DDBJ whole genome shotgun (WGS) entry which is preliminary data.</text>
</comment>
<reference evidence="2" key="1">
    <citation type="submission" date="2022-08" db="EMBL/GenBank/DDBJ databases">
        <authorList>
            <person name="Kallberg Y."/>
            <person name="Tangrot J."/>
            <person name="Rosling A."/>
        </authorList>
    </citation>
    <scope>NUCLEOTIDE SEQUENCE</scope>
    <source>
        <strain evidence="2">Wild A</strain>
    </source>
</reference>
<keyword evidence="3" id="KW-1185">Reference proteome</keyword>
<dbReference type="InterPro" id="IPR027434">
    <property type="entry name" value="Homing_endonucl"/>
</dbReference>
<dbReference type="OrthoDB" id="2888667at2759"/>
<dbReference type="InterPro" id="IPR004860">
    <property type="entry name" value="LAGLIDADG_dom"/>
</dbReference>
<dbReference type="Pfam" id="PF03161">
    <property type="entry name" value="LAGLIDADG_2"/>
    <property type="match status" value="2"/>
</dbReference>
<evidence type="ECO:0000259" key="1">
    <source>
        <dbReference type="Pfam" id="PF03161"/>
    </source>
</evidence>
<feature type="non-terminal residue" evidence="2">
    <location>
        <position position="286"/>
    </location>
</feature>
<dbReference type="SUPFAM" id="SSF55608">
    <property type="entry name" value="Homing endonucleases"/>
    <property type="match status" value="2"/>
</dbReference>
<sequence>RSQYMDSMFVFIFGKLYVLPWGQMSFWAEPYDWPTCLCLPICKPHTRALRRIGPHNYDVLSLIMGSMLGDSHAERHGNGTRIRLQQESTNVEYLRWFHKFLASRGYCSTTKPKLHIRTEKGGKGIKVVPLNIGDYISPLALAVWIMDYATALPYGMKITTNSFCYKDVLFLCEVLREKYGIVARPNKDGDQWVLYIHSESMSNMSKIVKPYMVPRKQLLLRVGDAGVNGQRSLSPIPRPSTAPQRLNAKDMAWLVGFVEGDGWFSITKNGIYCKYEFGIEVSEKGY</sequence>
<dbReference type="Proteomes" id="UP001153678">
    <property type="component" value="Unassembled WGS sequence"/>
</dbReference>
<proteinExistence type="predicted"/>
<name>A0A9W4T7T2_9GLOM</name>
<evidence type="ECO:0000313" key="3">
    <source>
        <dbReference type="Proteomes" id="UP001153678"/>
    </source>
</evidence>
<feature type="domain" description="Homing endonuclease LAGLIDADG" evidence="1">
    <location>
        <begin position="61"/>
        <end position="115"/>
    </location>
</feature>
<organism evidence="2 3">
    <name type="scientific">Funneliformis geosporum</name>
    <dbReference type="NCBI Taxonomy" id="1117311"/>
    <lineage>
        <taxon>Eukaryota</taxon>
        <taxon>Fungi</taxon>
        <taxon>Fungi incertae sedis</taxon>
        <taxon>Mucoromycota</taxon>
        <taxon>Glomeromycotina</taxon>
        <taxon>Glomeromycetes</taxon>
        <taxon>Glomerales</taxon>
        <taxon>Glomeraceae</taxon>
        <taxon>Funneliformis</taxon>
    </lineage>
</organism>
<feature type="domain" description="Homing endonuclease LAGLIDADG" evidence="1">
    <location>
        <begin position="123"/>
        <end position="202"/>
    </location>
</feature>
<dbReference type="AlphaFoldDB" id="A0A9W4T7T2"/>
<accession>A0A9W4T7T2</accession>